<keyword evidence="6 8" id="KW-1133">Transmembrane helix</keyword>
<feature type="transmembrane region" description="Helical" evidence="8">
    <location>
        <begin position="45"/>
        <end position="72"/>
    </location>
</feature>
<keyword evidence="2" id="KW-0813">Transport</keyword>
<keyword evidence="4" id="KW-0997">Cell inner membrane</keyword>
<feature type="transmembrane region" description="Helical" evidence="8">
    <location>
        <begin position="93"/>
        <end position="118"/>
    </location>
</feature>
<evidence type="ECO:0000256" key="1">
    <source>
        <dbReference type="ARBA" id="ARBA00004429"/>
    </source>
</evidence>
<accession>A0A0F8ZUT0</accession>
<evidence type="ECO:0000256" key="4">
    <source>
        <dbReference type="ARBA" id="ARBA00022519"/>
    </source>
</evidence>
<keyword evidence="7 8" id="KW-0472">Membrane</keyword>
<evidence type="ECO:0000256" key="5">
    <source>
        <dbReference type="ARBA" id="ARBA00022692"/>
    </source>
</evidence>
<dbReference type="GO" id="GO:0005886">
    <property type="term" value="C:plasma membrane"/>
    <property type="evidence" value="ECO:0007669"/>
    <property type="project" value="UniProtKB-SubCell"/>
</dbReference>
<gene>
    <name evidence="9" type="ORF">LCGC14_2927050</name>
</gene>
<dbReference type="PANTHER" id="PTHR30574:SF1">
    <property type="entry name" value="SULPHUR TRANSPORT DOMAIN-CONTAINING PROTEIN"/>
    <property type="match status" value="1"/>
</dbReference>
<dbReference type="AlphaFoldDB" id="A0A0F8ZUT0"/>
<evidence type="ECO:0000256" key="3">
    <source>
        <dbReference type="ARBA" id="ARBA00022475"/>
    </source>
</evidence>
<sequence>MRAALGGVIGLLVAVGWLATGRLLLDDFDPITFESMSFTAPWTETLFWTVASTSIPAGFGTGLIGGVLAGAFASALLRRELLLESFTAPGQTLRYIGGGAMMGFGGVLAGGCTVGAGLSGVSTLSVAAVIALVSIITGARLADRLVDGQRGREDLALATPAE</sequence>
<dbReference type="PANTHER" id="PTHR30574">
    <property type="entry name" value="INNER MEMBRANE PROTEIN YEDE"/>
    <property type="match status" value="1"/>
</dbReference>
<feature type="transmembrane region" description="Helical" evidence="8">
    <location>
        <begin position="124"/>
        <end position="142"/>
    </location>
</feature>
<evidence type="ECO:0000256" key="7">
    <source>
        <dbReference type="ARBA" id="ARBA00023136"/>
    </source>
</evidence>
<comment type="caution">
    <text evidence="9">The sequence shown here is derived from an EMBL/GenBank/DDBJ whole genome shotgun (WGS) entry which is preliminary data.</text>
</comment>
<name>A0A0F8ZUT0_9ZZZZ</name>
<evidence type="ECO:0000256" key="8">
    <source>
        <dbReference type="SAM" id="Phobius"/>
    </source>
</evidence>
<organism evidence="9">
    <name type="scientific">marine sediment metagenome</name>
    <dbReference type="NCBI Taxonomy" id="412755"/>
    <lineage>
        <taxon>unclassified sequences</taxon>
        <taxon>metagenomes</taxon>
        <taxon>ecological metagenomes</taxon>
    </lineage>
</organism>
<evidence type="ECO:0000313" key="9">
    <source>
        <dbReference type="EMBL" id="KKK70134.1"/>
    </source>
</evidence>
<dbReference type="Pfam" id="PF04143">
    <property type="entry name" value="Sulf_transp"/>
    <property type="match status" value="1"/>
</dbReference>
<keyword evidence="3" id="KW-1003">Cell membrane</keyword>
<evidence type="ECO:0000256" key="6">
    <source>
        <dbReference type="ARBA" id="ARBA00022989"/>
    </source>
</evidence>
<evidence type="ECO:0000256" key="2">
    <source>
        <dbReference type="ARBA" id="ARBA00022448"/>
    </source>
</evidence>
<proteinExistence type="predicted"/>
<comment type="subcellular location">
    <subcellularLocation>
        <location evidence="1">Cell inner membrane</location>
        <topology evidence="1">Multi-pass membrane protein</topology>
    </subcellularLocation>
</comment>
<reference evidence="9" key="1">
    <citation type="journal article" date="2015" name="Nature">
        <title>Complex archaea that bridge the gap between prokaryotes and eukaryotes.</title>
        <authorList>
            <person name="Spang A."/>
            <person name="Saw J.H."/>
            <person name="Jorgensen S.L."/>
            <person name="Zaremba-Niedzwiedzka K."/>
            <person name="Martijn J."/>
            <person name="Lind A.E."/>
            <person name="van Eijk R."/>
            <person name="Schleper C."/>
            <person name="Guy L."/>
            <person name="Ettema T.J."/>
        </authorList>
    </citation>
    <scope>NUCLEOTIDE SEQUENCE</scope>
</reference>
<dbReference type="InterPro" id="IPR007272">
    <property type="entry name" value="Sulf_transp_TsuA/YedE"/>
</dbReference>
<keyword evidence="5 8" id="KW-0812">Transmembrane</keyword>
<dbReference type="EMBL" id="LAZR01058323">
    <property type="protein sequence ID" value="KKK70134.1"/>
    <property type="molecule type" value="Genomic_DNA"/>
</dbReference>
<protein>
    <submittedName>
        <fullName evidence="9">Uncharacterized protein</fullName>
    </submittedName>
</protein>